<evidence type="ECO:0000259" key="7">
    <source>
        <dbReference type="Pfam" id="PF01435"/>
    </source>
</evidence>
<dbReference type="InterPro" id="IPR001915">
    <property type="entry name" value="Peptidase_M48"/>
</dbReference>
<dbReference type="OrthoDB" id="1418575at2759"/>
<evidence type="ECO:0000256" key="2">
    <source>
        <dbReference type="ARBA" id="ARBA00022723"/>
    </source>
</evidence>
<dbReference type="PANTHER" id="PTHR22726:SF1">
    <property type="entry name" value="METALLOENDOPEPTIDASE OMA1, MITOCHONDRIAL"/>
    <property type="match status" value="1"/>
</dbReference>
<evidence type="ECO:0000256" key="6">
    <source>
        <dbReference type="RuleBase" id="RU003983"/>
    </source>
</evidence>
<dbReference type="PANTHER" id="PTHR22726">
    <property type="entry name" value="METALLOENDOPEPTIDASE OMA1"/>
    <property type="match status" value="1"/>
</dbReference>
<dbReference type="Gramene" id="rna34028">
    <property type="protein sequence ID" value="RHN49807.1"/>
    <property type="gene ID" value="gene34028"/>
</dbReference>
<proteinExistence type="inferred from homology"/>
<dbReference type="AlphaFoldDB" id="G7KI86"/>
<comment type="similarity">
    <text evidence="6">Belongs to the peptidase M48 family.</text>
</comment>
<evidence type="ECO:0000313" key="8">
    <source>
        <dbReference type="EMBL" id="AES74487.1"/>
    </source>
</evidence>
<protein>
    <submittedName>
        <fullName evidence="8">M48 family peptidase</fullName>
    </submittedName>
    <submittedName>
        <fullName evidence="9">Putative peptidase M48</fullName>
    </submittedName>
</protein>
<dbReference type="InterPro" id="IPR051156">
    <property type="entry name" value="Mito/Outer_Membr_Metalloprot"/>
</dbReference>
<accession>G7KI86</accession>
<dbReference type="OMA" id="HGCERRT"/>
<sequence length="307" mass="35345">MGMLRYFTLAAASFASIAISPRILFRLQNPGTIPYINRTRFIDPTKASTERISGQREFEEWKQQFQGMTLPSTHSHSVRVTRIAKNIVGSMHSEINKLRSISEDISQYGFLHRVWLRMTRKLPPSLSHLDGLNWEVLIVTGVPVRYFPALVCPGGKIIASTAFIELHPSDVELATMLAHEIAHIMARHGCERRTKVELISMIHRVLNRFVTIDFYQTVRNWIDHRFEFEADYIGLLLMAAVGYDPRQAPKYYEKMAMFDVPVKYPVLARFLVSHPSGRERAKAVARPEIMKEALLLYNDYRGRRGVE</sequence>
<keyword evidence="3 6" id="KW-0378">Hydrolase</keyword>
<keyword evidence="5 6" id="KW-0482">Metalloprotease</keyword>
<organism evidence="8 11">
    <name type="scientific">Medicago truncatula</name>
    <name type="common">Barrel medic</name>
    <name type="synonym">Medicago tribuloides</name>
    <dbReference type="NCBI Taxonomy" id="3880"/>
    <lineage>
        <taxon>Eukaryota</taxon>
        <taxon>Viridiplantae</taxon>
        <taxon>Streptophyta</taxon>
        <taxon>Embryophyta</taxon>
        <taxon>Tracheophyta</taxon>
        <taxon>Spermatophyta</taxon>
        <taxon>Magnoliopsida</taxon>
        <taxon>eudicotyledons</taxon>
        <taxon>Gunneridae</taxon>
        <taxon>Pentapetalae</taxon>
        <taxon>rosids</taxon>
        <taxon>fabids</taxon>
        <taxon>Fabales</taxon>
        <taxon>Fabaceae</taxon>
        <taxon>Papilionoideae</taxon>
        <taxon>50 kb inversion clade</taxon>
        <taxon>NPAAA clade</taxon>
        <taxon>Hologalegina</taxon>
        <taxon>IRL clade</taxon>
        <taxon>Trifolieae</taxon>
        <taxon>Medicago</taxon>
    </lineage>
</organism>
<evidence type="ECO:0000256" key="5">
    <source>
        <dbReference type="ARBA" id="ARBA00023049"/>
    </source>
</evidence>
<keyword evidence="1 6" id="KW-0645">Protease</keyword>
<feature type="domain" description="Peptidase M48" evidence="7">
    <location>
        <begin position="149"/>
        <end position="286"/>
    </location>
</feature>
<dbReference type="KEGG" id="mtr:11424089"/>
<reference evidence="9" key="4">
    <citation type="journal article" date="2018" name="Nat. Plants">
        <title>Whole-genome landscape of Medicago truncatula symbiotic genes.</title>
        <authorList>
            <person name="Pecrix Y."/>
            <person name="Gamas P."/>
            <person name="Carrere S."/>
        </authorList>
    </citation>
    <scope>NUCLEOTIDE SEQUENCE</scope>
    <source>
        <tissue evidence="9">Leaves</tissue>
    </source>
</reference>
<evidence type="ECO:0000313" key="9">
    <source>
        <dbReference type="EMBL" id="RHN49807.1"/>
    </source>
</evidence>
<dbReference type="EnsemblPlants" id="AES74487">
    <property type="protein sequence ID" value="AES74487"/>
    <property type="gene ID" value="MTR_6g006850"/>
</dbReference>
<reference evidence="10" key="3">
    <citation type="submission" date="2015-04" db="UniProtKB">
        <authorList>
            <consortium name="EnsemblPlants"/>
        </authorList>
    </citation>
    <scope>IDENTIFICATION</scope>
    <source>
        <strain evidence="10">cv. Jemalong A17</strain>
    </source>
</reference>
<dbReference type="EMBL" id="PSQE01000006">
    <property type="protein sequence ID" value="RHN49807.1"/>
    <property type="molecule type" value="Genomic_DNA"/>
</dbReference>
<dbReference type="eggNOG" id="KOG2661">
    <property type="taxonomic scope" value="Eukaryota"/>
</dbReference>
<dbReference type="EMBL" id="CM001222">
    <property type="protein sequence ID" value="AES74487.1"/>
    <property type="molecule type" value="Genomic_DNA"/>
</dbReference>
<reference evidence="8 11" key="2">
    <citation type="journal article" date="2014" name="BMC Genomics">
        <title>An improved genome release (version Mt4.0) for the model legume Medicago truncatula.</title>
        <authorList>
            <person name="Tang H."/>
            <person name="Krishnakumar V."/>
            <person name="Bidwell S."/>
            <person name="Rosen B."/>
            <person name="Chan A."/>
            <person name="Zhou S."/>
            <person name="Gentzbittel L."/>
            <person name="Childs K.L."/>
            <person name="Yandell M."/>
            <person name="Gundlach H."/>
            <person name="Mayer K.F."/>
            <person name="Schwartz D.C."/>
            <person name="Town C.D."/>
        </authorList>
    </citation>
    <scope>GENOME REANNOTATION</scope>
    <source>
        <strain evidence="10 11">cv. Jemalong A17</strain>
    </source>
</reference>
<dbReference type="PaxDb" id="3880-AES74487"/>
<comment type="cofactor">
    <cofactor evidence="6">
        <name>Zn(2+)</name>
        <dbReference type="ChEBI" id="CHEBI:29105"/>
    </cofactor>
    <text evidence="6">Binds 1 zinc ion per subunit.</text>
</comment>
<dbReference type="GO" id="GO:0051603">
    <property type="term" value="P:proteolysis involved in protein catabolic process"/>
    <property type="evidence" value="ECO:0000318"/>
    <property type="project" value="GO_Central"/>
</dbReference>
<dbReference type="Proteomes" id="UP000002051">
    <property type="component" value="Chromosome 6"/>
</dbReference>
<dbReference type="Pfam" id="PF01435">
    <property type="entry name" value="Peptidase_M48"/>
    <property type="match status" value="1"/>
</dbReference>
<dbReference type="GO" id="GO:0046872">
    <property type="term" value="F:metal ion binding"/>
    <property type="evidence" value="ECO:0007669"/>
    <property type="project" value="UniProtKB-KW"/>
</dbReference>
<name>G7KI86_MEDTR</name>
<keyword evidence="2" id="KW-0479">Metal-binding</keyword>
<dbReference type="Proteomes" id="UP000265566">
    <property type="component" value="Chromosome 6"/>
</dbReference>
<dbReference type="HOGENOM" id="CLU_029002_8_2_1"/>
<evidence type="ECO:0000256" key="3">
    <source>
        <dbReference type="ARBA" id="ARBA00022801"/>
    </source>
</evidence>
<gene>
    <name evidence="10" type="primary">11424089</name>
    <name evidence="8" type="ordered locus">MTR_6g006850</name>
    <name evidence="9" type="ORF">MtrunA17_Chr6g0450581</name>
</gene>
<evidence type="ECO:0000313" key="11">
    <source>
        <dbReference type="Proteomes" id="UP000002051"/>
    </source>
</evidence>
<evidence type="ECO:0000313" key="10">
    <source>
        <dbReference type="EnsemblPlants" id="AES74487"/>
    </source>
</evidence>
<keyword evidence="11" id="KW-1185">Reference proteome</keyword>
<keyword evidence="4 6" id="KW-0862">Zinc</keyword>
<evidence type="ECO:0000256" key="4">
    <source>
        <dbReference type="ARBA" id="ARBA00022833"/>
    </source>
</evidence>
<dbReference type="GO" id="GO:0016020">
    <property type="term" value="C:membrane"/>
    <property type="evidence" value="ECO:0000318"/>
    <property type="project" value="GO_Central"/>
</dbReference>
<evidence type="ECO:0000256" key="1">
    <source>
        <dbReference type="ARBA" id="ARBA00022670"/>
    </source>
</evidence>
<dbReference type="GO" id="GO:0004222">
    <property type="term" value="F:metalloendopeptidase activity"/>
    <property type="evidence" value="ECO:0000318"/>
    <property type="project" value="GO_Central"/>
</dbReference>
<reference evidence="8 11" key="1">
    <citation type="journal article" date="2011" name="Nature">
        <title>The Medicago genome provides insight into the evolution of rhizobial symbioses.</title>
        <authorList>
            <person name="Young N.D."/>
            <person name="Debelle F."/>
            <person name="Oldroyd G.E."/>
            <person name="Geurts R."/>
            <person name="Cannon S.B."/>
            <person name="Udvardi M.K."/>
            <person name="Benedito V.A."/>
            <person name="Mayer K.F."/>
            <person name="Gouzy J."/>
            <person name="Schoof H."/>
            <person name="Van de Peer Y."/>
            <person name="Proost S."/>
            <person name="Cook D.R."/>
            <person name="Meyers B.C."/>
            <person name="Spannagl M."/>
            <person name="Cheung F."/>
            <person name="De Mita S."/>
            <person name="Krishnakumar V."/>
            <person name="Gundlach H."/>
            <person name="Zhou S."/>
            <person name="Mudge J."/>
            <person name="Bharti A.K."/>
            <person name="Murray J.D."/>
            <person name="Naoumkina M.A."/>
            <person name="Rosen B."/>
            <person name="Silverstein K.A."/>
            <person name="Tang H."/>
            <person name="Rombauts S."/>
            <person name="Zhao P.X."/>
            <person name="Zhou P."/>
            <person name="Barbe V."/>
            <person name="Bardou P."/>
            <person name="Bechner M."/>
            <person name="Bellec A."/>
            <person name="Berger A."/>
            <person name="Berges H."/>
            <person name="Bidwell S."/>
            <person name="Bisseling T."/>
            <person name="Choisne N."/>
            <person name="Couloux A."/>
            <person name="Denny R."/>
            <person name="Deshpande S."/>
            <person name="Dai X."/>
            <person name="Doyle J.J."/>
            <person name="Dudez A.M."/>
            <person name="Farmer A.D."/>
            <person name="Fouteau S."/>
            <person name="Franken C."/>
            <person name="Gibelin C."/>
            <person name="Gish J."/>
            <person name="Goldstein S."/>
            <person name="Gonzalez A.J."/>
            <person name="Green P.J."/>
            <person name="Hallab A."/>
            <person name="Hartog M."/>
            <person name="Hua A."/>
            <person name="Humphray S.J."/>
            <person name="Jeong D.H."/>
            <person name="Jing Y."/>
            <person name="Jocker A."/>
            <person name="Kenton S.M."/>
            <person name="Kim D.J."/>
            <person name="Klee K."/>
            <person name="Lai H."/>
            <person name="Lang C."/>
            <person name="Lin S."/>
            <person name="Macmil S.L."/>
            <person name="Magdelenat G."/>
            <person name="Matthews L."/>
            <person name="McCorrison J."/>
            <person name="Monaghan E.L."/>
            <person name="Mun J.H."/>
            <person name="Najar F.Z."/>
            <person name="Nicholson C."/>
            <person name="Noirot C."/>
            <person name="O'Bleness M."/>
            <person name="Paule C.R."/>
            <person name="Poulain J."/>
            <person name="Prion F."/>
            <person name="Qin B."/>
            <person name="Qu C."/>
            <person name="Retzel E.F."/>
            <person name="Riddle C."/>
            <person name="Sallet E."/>
            <person name="Samain S."/>
            <person name="Samson N."/>
            <person name="Sanders I."/>
            <person name="Saurat O."/>
            <person name="Scarpelli C."/>
            <person name="Schiex T."/>
            <person name="Segurens B."/>
            <person name="Severin A.J."/>
            <person name="Sherrier D.J."/>
            <person name="Shi R."/>
            <person name="Sims S."/>
            <person name="Singer S.R."/>
            <person name="Sinharoy S."/>
            <person name="Sterck L."/>
            <person name="Viollet A."/>
            <person name="Wang B.B."/>
            <person name="Wang K."/>
            <person name="Wang M."/>
            <person name="Wang X."/>
            <person name="Warfsmann J."/>
            <person name="Weissenbach J."/>
            <person name="White D.D."/>
            <person name="White J.D."/>
            <person name="Wiley G.B."/>
            <person name="Wincker P."/>
            <person name="Xing Y."/>
            <person name="Yang L."/>
            <person name="Yao Z."/>
            <person name="Ying F."/>
            <person name="Zhai J."/>
            <person name="Zhou L."/>
            <person name="Zuber A."/>
            <person name="Denarie J."/>
            <person name="Dixon R.A."/>
            <person name="May G.D."/>
            <person name="Schwartz D.C."/>
            <person name="Rogers J."/>
            <person name="Quetier F."/>
            <person name="Town C.D."/>
            <person name="Roe B.A."/>
        </authorList>
    </citation>
    <scope>NUCLEOTIDE SEQUENCE [LARGE SCALE GENOMIC DNA]</scope>
    <source>
        <strain evidence="8">A17</strain>
        <strain evidence="10 11">cv. Jemalong A17</strain>
    </source>
</reference>